<dbReference type="RefSeq" id="WP_307122083.1">
    <property type="nucleotide sequence ID" value="NZ_JAUSTM010000013.1"/>
</dbReference>
<keyword evidence="3" id="KW-1185">Reference proteome</keyword>
<dbReference type="InterPro" id="IPR021359">
    <property type="entry name" value="DUF2812"/>
</dbReference>
<name>A0ABT9YSD0_9STRE</name>
<protein>
    <recommendedName>
        <fullName evidence="4">DUF2812 domain-containing protein</fullName>
    </recommendedName>
</protein>
<feature type="transmembrane region" description="Helical" evidence="1">
    <location>
        <begin position="120"/>
        <end position="136"/>
    </location>
</feature>
<dbReference type="EMBL" id="JAUSTM010000013">
    <property type="protein sequence ID" value="MDQ0222909.1"/>
    <property type="molecule type" value="Genomic_DNA"/>
</dbReference>
<evidence type="ECO:0000256" key="1">
    <source>
        <dbReference type="SAM" id="Phobius"/>
    </source>
</evidence>
<proteinExistence type="predicted"/>
<evidence type="ECO:0000313" key="2">
    <source>
        <dbReference type="EMBL" id="MDQ0222909.1"/>
    </source>
</evidence>
<keyword evidence="1" id="KW-0472">Membrane</keyword>
<keyword evidence="1" id="KW-0812">Transmembrane</keyword>
<comment type="caution">
    <text evidence="2">The sequence shown here is derived from an EMBL/GenBank/DDBJ whole genome shotgun (WGS) entry which is preliminary data.</text>
</comment>
<gene>
    <name evidence="2" type="ORF">J2S23_001469</name>
</gene>
<reference evidence="2 3" key="1">
    <citation type="submission" date="2023-07" db="EMBL/GenBank/DDBJ databases">
        <title>Genomic Encyclopedia of Type Strains, Phase IV (KMG-IV): sequencing the most valuable type-strain genomes for metagenomic binning, comparative biology and taxonomic classification.</title>
        <authorList>
            <person name="Goeker M."/>
        </authorList>
    </citation>
    <scope>NUCLEOTIDE SEQUENCE [LARGE SCALE GENOMIC DNA]</scope>
    <source>
        <strain evidence="2 3">DSM 105143</strain>
    </source>
</reference>
<dbReference type="Proteomes" id="UP001223079">
    <property type="component" value="Unassembled WGS sequence"/>
</dbReference>
<organism evidence="2 3">
    <name type="scientific">Streptococcus moroccensis</name>
    <dbReference type="NCBI Taxonomy" id="1451356"/>
    <lineage>
        <taxon>Bacteria</taxon>
        <taxon>Bacillati</taxon>
        <taxon>Bacillota</taxon>
        <taxon>Bacilli</taxon>
        <taxon>Lactobacillales</taxon>
        <taxon>Streptococcaceae</taxon>
        <taxon>Streptococcus</taxon>
    </lineage>
</organism>
<dbReference type="Pfam" id="PF11193">
    <property type="entry name" value="DUF2812"/>
    <property type="match status" value="1"/>
</dbReference>
<evidence type="ECO:0008006" key="4">
    <source>
        <dbReference type="Google" id="ProtNLM"/>
    </source>
</evidence>
<accession>A0ABT9YSD0</accession>
<keyword evidence="1" id="KW-1133">Transmembrane helix</keyword>
<sequence>MKIKKEFKLFLLTDFEKEEIYLSEMHRKGWKFTGIQGRLLYCFEACEPADVVYKIDFKRNNLSDQESYHQLYQDYGWKYVAVCNGFHTFRKSNVEDGDIDIFSDDPSKLDMIEQIFRRRFLLLLFFYLIAFGYGWVFKKPDFVLGVATIAVPLTVYLFYRFYQLRKELKE</sequence>
<evidence type="ECO:0000313" key="3">
    <source>
        <dbReference type="Proteomes" id="UP001223079"/>
    </source>
</evidence>
<feature type="transmembrane region" description="Helical" evidence="1">
    <location>
        <begin position="142"/>
        <end position="162"/>
    </location>
</feature>